<dbReference type="RefSeq" id="WP_027448171.1">
    <property type="nucleotide sequence ID" value="NZ_AVPF01000068.1"/>
</dbReference>
<evidence type="ECO:0000313" key="2">
    <source>
        <dbReference type="Proteomes" id="UP000030403"/>
    </source>
</evidence>
<dbReference type="eggNOG" id="ENOG5032TKR">
    <property type="taxonomic scope" value="Bacteria"/>
</dbReference>
<keyword evidence="2" id="KW-1185">Reference proteome</keyword>
<dbReference type="Proteomes" id="UP000030403">
    <property type="component" value="Unassembled WGS sequence"/>
</dbReference>
<reference evidence="1 2" key="1">
    <citation type="submission" date="2013-08" db="EMBL/GenBank/DDBJ databases">
        <authorList>
            <person name="Huang J."/>
            <person name="Wang G."/>
        </authorList>
    </citation>
    <scope>NUCLEOTIDE SEQUENCE [LARGE SCALE GENOMIC DNA]</scope>
    <source>
        <strain evidence="1 2">BH030004</strain>
    </source>
</reference>
<protein>
    <recommendedName>
        <fullName evidence="3">Copper amine oxidase-like N-terminal domain-containing protein</fullName>
    </recommendedName>
</protein>
<dbReference type="STRING" id="1385511.GCA_000425225_00922"/>
<organism evidence="1 2">
    <name type="scientific">Pontibacillus marinus BH030004 = DSM 16465</name>
    <dbReference type="NCBI Taxonomy" id="1385511"/>
    <lineage>
        <taxon>Bacteria</taxon>
        <taxon>Bacillati</taxon>
        <taxon>Bacillota</taxon>
        <taxon>Bacilli</taxon>
        <taxon>Bacillales</taxon>
        <taxon>Bacillaceae</taxon>
        <taxon>Pontibacillus</taxon>
    </lineage>
</organism>
<accession>A0A0A5FTJ4</accession>
<evidence type="ECO:0008006" key="3">
    <source>
        <dbReference type="Google" id="ProtNLM"/>
    </source>
</evidence>
<sequence>MLRKASLVIFPMLILSTLLLTYQWSMYVYGDQTTRTSSEPPEVQLHLTHSNDSISVTQTVTNLEKGTYSFVIPSNADKVQCENEEGKPCLVQNQEITISENQKIRWQYQLSFNKDDKVYSNWYIKLQRNNKPIDTSINVEVIEKNDPFWQWMAPAKLHADIQKEYIHYYRWSSDSSRSFPLLRMEMNSYEVYKEDGLYIYAKGSVGEKYQKLINAWKGSPLEGPFIIIVNNDLQGTVGKRHMILSEVDEEAISMYWLSQSLQSNYNVKQDWLISVLTHYFYDIPVQDEKSEKMIKDLSKQLSLSQKQQFLQEIIKAETTQLPVELDQDLQRVIGKPTAFFKQNKRKKDLYVPLYFIENKSLKVGGEEADIPWKPIVYQRDRYYPLAGIASLFEFDLVALPSESLYILRKDGESWRFSLNKKTFVHNEENFGVVSDVLIEIQGEVFIKEKYIEELLGIRADEGSYSINLIY</sequence>
<comment type="caution">
    <text evidence="1">The sequence shown here is derived from an EMBL/GenBank/DDBJ whole genome shotgun (WGS) entry which is preliminary data.</text>
</comment>
<evidence type="ECO:0000313" key="1">
    <source>
        <dbReference type="EMBL" id="KGX84076.1"/>
    </source>
</evidence>
<name>A0A0A5FTJ4_9BACI</name>
<dbReference type="AlphaFoldDB" id="A0A0A5FTJ4"/>
<dbReference type="OrthoDB" id="2431422at2"/>
<proteinExistence type="predicted"/>
<gene>
    <name evidence="1" type="ORF">N783_19325</name>
</gene>
<dbReference type="EMBL" id="AVPF01000068">
    <property type="protein sequence ID" value="KGX84076.1"/>
    <property type="molecule type" value="Genomic_DNA"/>
</dbReference>